<accession>A0ABQ4XAC6</accession>
<dbReference type="Proteomes" id="UP001151760">
    <property type="component" value="Unassembled WGS sequence"/>
</dbReference>
<sequence>MDSVTKGERTKARKEALAEVHHEKRTHHCRLVVCRIKMKRDEGIDHPTWIGSAAVVGTGHSPHGLEDEGLVSVGRDSGTGAI</sequence>
<comment type="caution">
    <text evidence="2">The sequence shown here is derived from an EMBL/GenBank/DDBJ whole genome shotgun (WGS) entry which is preliminary data.</text>
</comment>
<feature type="region of interest" description="Disordered" evidence="1">
    <location>
        <begin position="1"/>
        <end position="22"/>
    </location>
</feature>
<gene>
    <name evidence="2" type="ORF">Tco_0657008</name>
</gene>
<evidence type="ECO:0000313" key="3">
    <source>
        <dbReference type="Proteomes" id="UP001151760"/>
    </source>
</evidence>
<proteinExistence type="predicted"/>
<name>A0ABQ4XAC6_9ASTR</name>
<feature type="region of interest" description="Disordered" evidence="1">
    <location>
        <begin position="60"/>
        <end position="82"/>
    </location>
</feature>
<dbReference type="EMBL" id="BQNB010009345">
    <property type="protein sequence ID" value="GJS62224.1"/>
    <property type="molecule type" value="Genomic_DNA"/>
</dbReference>
<reference evidence="2" key="1">
    <citation type="journal article" date="2022" name="Int. J. Mol. Sci.">
        <title>Draft Genome of Tanacetum Coccineum: Genomic Comparison of Closely Related Tanacetum-Family Plants.</title>
        <authorList>
            <person name="Yamashiro T."/>
            <person name="Shiraishi A."/>
            <person name="Nakayama K."/>
            <person name="Satake H."/>
        </authorList>
    </citation>
    <scope>NUCLEOTIDE SEQUENCE</scope>
</reference>
<reference evidence="2" key="2">
    <citation type="submission" date="2022-01" db="EMBL/GenBank/DDBJ databases">
        <authorList>
            <person name="Yamashiro T."/>
            <person name="Shiraishi A."/>
            <person name="Satake H."/>
            <person name="Nakayama K."/>
        </authorList>
    </citation>
    <scope>NUCLEOTIDE SEQUENCE</scope>
</reference>
<evidence type="ECO:0000313" key="2">
    <source>
        <dbReference type="EMBL" id="GJS62224.1"/>
    </source>
</evidence>
<evidence type="ECO:0000256" key="1">
    <source>
        <dbReference type="SAM" id="MobiDB-lite"/>
    </source>
</evidence>
<keyword evidence="3" id="KW-1185">Reference proteome</keyword>
<protein>
    <submittedName>
        <fullName evidence="2">Uncharacterized protein</fullName>
    </submittedName>
</protein>
<organism evidence="2 3">
    <name type="scientific">Tanacetum coccineum</name>
    <dbReference type="NCBI Taxonomy" id="301880"/>
    <lineage>
        <taxon>Eukaryota</taxon>
        <taxon>Viridiplantae</taxon>
        <taxon>Streptophyta</taxon>
        <taxon>Embryophyta</taxon>
        <taxon>Tracheophyta</taxon>
        <taxon>Spermatophyta</taxon>
        <taxon>Magnoliopsida</taxon>
        <taxon>eudicotyledons</taxon>
        <taxon>Gunneridae</taxon>
        <taxon>Pentapetalae</taxon>
        <taxon>asterids</taxon>
        <taxon>campanulids</taxon>
        <taxon>Asterales</taxon>
        <taxon>Asteraceae</taxon>
        <taxon>Asteroideae</taxon>
        <taxon>Anthemideae</taxon>
        <taxon>Anthemidinae</taxon>
        <taxon>Tanacetum</taxon>
    </lineage>
</organism>